<proteinExistence type="predicted"/>
<keyword evidence="1" id="KW-1133">Transmembrane helix</keyword>
<organism evidence="2 3">
    <name type="scientific">Companilactobacillus allii</name>
    <dbReference type="NCBI Taxonomy" id="1847728"/>
    <lineage>
        <taxon>Bacteria</taxon>
        <taxon>Bacillati</taxon>
        <taxon>Bacillota</taxon>
        <taxon>Bacilli</taxon>
        <taxon>Lactobacillales</taxon>
        <taxon>Lactobacillaceae</taxon>
        <taxon>Companilactobacillus</taxon>
    </lineage>
</organism>
<sequence>MKTNKLSIDWHSKVWWVSLISILLVLVQQVLALFNIQLPAELSGQVMDIVNSLLAVGGLVGIIYDTSKPKEG</sequence>
<reference evidence="3" key="1">
    <citation type="submission" date="2016-12" db="EMBL/GenBank/DDBJ databases">
        <authorList>
            <person name="Jung M.Y."/>
            <person name="Lee S.H."/>
        </authorList>
    </citation>
    <scope>NUCLEOTIDE SEQUENCE [LARGE SCALE GENOMIC DNA]</scope>
    <source>
        <strain evidence="3">WiKim39</strain>
    </source>
</reference>
<accession>A0A1P8Q5J1</accession>
<keyword evidence="1" id="KW-0472">Membrane</keyword>
<dbReference type="AlphaFoldDB" id="A0A1P8Q5J1"/>
<keyword evidence="3" id="KW-1185">Reference proteome</keyword>
<dbReference type="Proteomes" id="UP000187499">
    <property type="component" value="Chromosome"/>
</dbReference>
<dbReference type="KEGG" id="lalw:BTM29_11315"/>
<dbReference type="RefSeq" id="WP_076617839.1">
    <property type="nucleotide sequence ID" value="NZ_CP019323.1"/>
</dbReference>
<keyword evidence="1" id="KW-0812">Transmembrane</keyword>
<dbReference type="OrthoDB" id="2328826at2"/>
<dbReference type="STRING" id="1847728.BTM29_11315"/>
<feature type="transmembrane region" description="Helical" evidence="1">
    <location>
        <begin position="46"/>
        <end position="64"/>
    </location>
</feature>
<gene>
    <name evidence="2" type="ORF">BTM29_11315</name>
</gene>
<protein>
    <recommendedName>
        <fullName evidence="4">Holin</fullName>
    </recommendedName>
</protein>
<feature type="transmembrane region" description="Helical" evidence="1">
    <location>
        <begin position="14"/>
        <end position="34"/>
    </location>
</feature>
<dbReference type="EMBL" id="CP019323">
    <property type="protein sequence ID" value="APX73103.1"/>
    <property type="molecule type" value="Genomic_DNA"/>
</dbReference>
<dbReference type="InterPro" id="IPR006485">
    <property type="entry name" value="Phage-like_holin"/>
</dbReference>
<evidence type="ECO:0000313" key="3">
    <source>
        <dbReference type="Proteomes" id="UP000187499"/>
    </source>
</evidence>
<evidence type="ECO:0000313" key="2">
    <source>
        <dbReference type="EMBL" id="APX73103.1"/>
    </source>
</evidence>
<evidence type="ECO:0008006" key="4">
    <source>
        <dbReference type="Google" id="ProtNLM"/>
    </source>
</evidence>
<dbReference type="Pfam" id="PF04531">
    <property type="entry name" value="Phage_holin_1"/>
    <property type="match status" value="1"/>
</dbReference>
<evidence type="ECO:0000256" key="1">
    <source>
        <dbReference type="SAM" id="Phobius"/>
    </source>
</evidence>
<name>A0A1P8Q5J1_9LACO</name>